<feature type="domain" description="Dipeptidylpeptidase IV N-terminal" evidence="3">
    <location>
        <begin position="112"/>
        <end position="428"/>
    </location>
</feature>
<dbReference type="Proteomes" id="UP001317191">
    <property type="component" value="Unassembled WGS sequence"/>
</dbReference>
<evidence type="ECO:0000313" key="4">
    <source>
        <dbReference type="EMBL" id="MCL9809001.1"/>
    </source>
</evidence>
<comment type="caution">
    <text evidence="4">The sequence shown here is derived from an EMBL/GenBank/DDBJ whole genome shotgun (WGS) entry which is preliminary data.</text>
</comment>
<dbReference type="InterPro" id="IPR002469">
    <property type="entry name" value="Peptidase_S9B_N"/>
</dbReference>
<dbReference type="PANTHER" id="PTHR11731:SF193">
    <property type="entry name" value="DIPEPTIDYL PEPTIDASE 9"/>
    <property type="match status" value="1"/>
</dbReference>
<dbReference type="InterPro" id="IPR050278">
    <property type="entry name" value="Serine_Prot_S9B/DPPIV"/>
</dbReference>
<organism evidence="4 5">
    <name type="scientific">Flavobacterium luminosum</name>
    <dbReference type="NCBI Taxonomy" id="2949086"/>
    <lineage>
        <taxon>Bacteria</taxon>
        <taxon>Pseudomonadati</taxon>
        <taxon>Bacteroidota</taxon>
        <taxon>Flavobacteriia</taxon>
        <taxon>Flavobacteriales</taxon>
        <taxon>Flavobacteriaceae</taxon>
        <taxon>Flavobacterium</taxon>
    </lineage>
</organism>
<dbReference type="Gene3D" id="2.140.10.30">
    <property type="entry name" value="Dipeptidylpeptidase IV, N-terminal domain"/>
    <property type="match status" value="1"/>
</dbReference>
<dbReference type="SUPFAM" id="SSF53474">
    <property type="entry name" value="alpha/beta-Hydrolases"/>
    <property type="match status" value="1"/>
</dbReference>
<keyword evidence="1" id="KW-0732">Signal</keyword>
<proteinExistence type="predicted"/>
<dbReference type="InterPro" id="IPR029058">
    <property type="entry name" value="AB_hydrolase_fold"/>
</dbReference>
<dbReference type="Gene3D" id="3.40.50.1820">
    <property type="entry name" value="alpha/beta hydrolase"/>
    <property type="match status" value="1"/>
</dbReference>
<dbReference type="InterPro" id="IPR001375">
    <property type="entry name" value="Peptidase_S9_cat"/>
</dbReference>
<dbReference type="Pfam" id="PF00930">
    <property type="entry name" value="DPPIV_N"/>
    <property type="match status" value="1"/>
</dbReference>
<name>A0ABT0TNC4_9FLAO</name>
<keyword evidence="5" id="KW-1185">Reference proteome</keyword>
<gene>
    <name evidence="4" type="ORF">NAT50_06470</name>
</gene>
<evidence type="ECO:0000259" key="2">
    <source>
        <dbReference type="Pfam" id="PF00326"/>
    </source>
</evidence>
<dbReference type="PANTHER" id="PTHR11731">
    <property type="entry name" value="PROTEASE FAMILY S9B,C DIPEPTIDYL-PEPTIDASE IV-RELATED"/>
    <property type="match status" value="1"/>
</dbReference>
<sequence>MNKKIILLLCLSLGLGVFAQTRKLTLEEAVLQQNRRFRADKLTGFQWIPNTNQYVYYTDAWSKMLTAKATDTITSEYVTLNDINQALGTKLKNFFGISWIDSDTLFLNEGTAYYTYSITSKTGKKIQEIPAGAENISFDRANQLVAFTEKNNLYFLNKNQEKITVTNESNPAIVSGQSIARNEFGISGGIFWSPKSNYLAFYQKDETEVSDYPLLDITQTPGKLTTIKYPMAGQKSEKPKVGIFNIATGKTIYISPKGNPDDYLTNLAWTPDEKYILIAELNRGQNNMNLNLYDAQSGAFVHTILNEKNSKWVEPEHPAFFPSTKTNNFIWISEKDGFNNLYFYNLEGRLIKKLTNNKFPVRTILGTNPAGTEIYFMATGENPINMLAYKVDLKGKQTLITKDQGVHSVSVSSDGAWFFDEYSNHTTPSRSLLYDKKLKSKLLLESENKYKDYLMGTADITTIKSIDGQTDLYTRLIKPSNFDPNKKYPVLVYVYGGPHAQLITNSYLDGANLWMYYMAEQGYLVFTLDNRGSDNRGFAFESAIHGRLGVHEIEDQMLGIEYLKTLPYVDSNRLAVHGWSFGGFMTTSLMLHKPDTFKVGVAGGPVTDWKWYEVMYGERYMDTPQENPKGYEEASLLNFAQDLKGKLLLIHGTSDDVVLEQHNLSLVKKFIESQKQVDYFPYPMHKHNVQGKDRVHLIQKILDYVIENNK</sequence>
<evidence type="ECO:0000256" key="1">
    <source>
        <dbReference type="SAM" id="SignalP"/>
    </source>
</evidence>
<evidence type="ECO:0000313" key="5">
    <source>
        <dbReference type="Proteomes" id="UP001317191"/>
    </source>
</evidence>
<reference evidence="4 5" key="1">
    <citation type="submission" date="2022-05" db="EMBL/GenBank/DDBJ databases">
        <title>Flavobacterium sp., isolated from activated sludge.</title>
        <authorList>
            <person name="Ran Q."/>
        </authorList>
    </citation>
    <scope>NUCLEOTIDE SEQUENCE [LARGE SCALE GENOMIC DNA]</scope>
    <source>
        <strain evidence="4 5">HXWNR70</strain>
    </source>
</reference>
<protein>
    <submittedName>
        <fullName evidence="4">S9 family peptidase</fullName>
    </submittedName>
</protein>
<dbReference type="Pfam" id="PF00326">
    <property type="entry name" value="Peptidase_S9"/>
    <property type="match status" value="1"/>
</dbReference>
<feature type="domain" description="Peptidase S9 prolyl oligopeptidase catalytic" evidence="2">
    <location>
        <begin position="515"/>
        <end position="707"/>
    </location>
</feature>
<dbReference type="RefSeq" id="WP_250592411.1">
    <property type="nucleotide sequence ID" value="NZ_JAMLJM010000004.1"/>
</dbReference>
<dbReference type="EMBL" id="JAMLJM010000004">
    <property type="protein sequence ID" value="MCL9809001.1"/>
    <property type="molecule type" value="Genomic_DNA"/>
</dbReference>
<feature type="chain" id="PRO_5047529170" evidence="1">
    <location>
        <begin position="20"/>
        <end position="710"/>
    </location>
</feature>
<evidence type="ECO:0000259" key="3">
    <source>
        <dbReference type="Pfam" id="PF00930"/>
    </source>
</evidence>
<feature type="signal peptide" evidence="1">
    <location>
        <begin position="1"/>
        <end position="19"/>
    </location>
</feature>
<accession>A0ABT0TNC4</accession>
<dbReference type="SUPFAM" id="SSF82171">
    <property type="entry name" value="DPP6 N-terminal domain-like"/>
    <property type="match status" value="1"/>
</dbReference>